<name>A0A383F2P8_9ZZZZ</name>
<protein>
    <recommendedName>
        <fullName evidence="3">Molybdopterin dinucleotide-binding domain-containing protein</fullName>
    </recommendedName>
</protein>
<dbReference type="InterPro" id="IPR009010">
    <property type="entry name" value="Asp_de-COase-like_dom_sf"/>
</dbReference>
<organism evidence="4">
    <name type="scientific">marine metagenome</name>
    <dbReference type="NCBI Taxonomy" id="408172"/>
    <lineage>
        <taxon>unclassified sequences</taxon>
        <taxon>metagenomes</taxon>
        <taxon>ecological metagenomes</taxon>
    </lineage>
</organism>
<dbReference type="Gene3D" id="2.40.40.20">
    <property type="match status" value="1"/>
</dbReference>
<dbReference type="InterPro" id="IPR050612">
    <property type="entry name" value="Prok_Mopterin_Oxidored"/>
</dbReference>
<dbReference type="EMBL" id="UINC01231022">
    <property type="protein sequence ID" value="SVE63386.1"/>
    <property type="molecule type" value="Genomic_DNA"/>
</dbReference>
<dbReference type="SUPFAM" id="SSF50692">
    <property type="entry name" value="ADC-like"/>
    <property type="match status" value="1"/>
</dbReference>
<dbReference type="AlphaFoldDB" id="A0A383F2P8"/>
<dbReference type="Pfam" id="PF01568">
    <property type="entry name" value="Molydop_binding"/>
    <property type="match status" value="1"/>
</dbReference>
<dbReference type="PANTHER" id="PTHR43742">
    <property type="entry name" value="TRIMETHYLAMINE-N-OXIDE REDUCTASE"/>
    <property type="match status" value="1"/>
</dbReference>
<reference evidence="4" key="1">
    <citation type="submission" date="2018-05" db="EMBL/GenBank/DDBJ databases">
        <authorList>
            <person name="Lanie J.A."/>
            <person name="Ng W.-L."/>
            <person name="Kazmierczak K.M."/>
            <person name="Andrzejewski T.M."/>
            <person name="Davidsen T.M."/>
            <person name="Wayne K.J."/>
            <person name="Tettelin H."/>
            <person name="Glass J.I."/>
            <person name="Rusch D."/>
            <person name="Podicherti R."/>
            <person name="Tsui H.-C.T."/>
            <person name="Winkler M.E."/>
        </authorList>
    </citation>
    <scope>NUCLEOTIDE SEQUENCE</scope>
</reference>
<dbReference type="GO" id="GO:0016491">
    <property type="term" value="F:oxidoreductase activity"/>
    <property type="evidence" value="ECO:0007669"/>
    <property type="project" value="InterPro"/>
</dbReference>
<evidence type="ECO:0000259" key="3">
    <source>
        <dbReference type="Pfam" id="PF01568"/>
    </source>
</evidence>
<evidence type="ECO:0000256" key="2">
    <source>
        <dbReference type="ARBA" id="ARBA00023014"/>
    </source>
</evidence>
<sequence>KNRFLLLINPLDAESRSIREGSRVRVKSPKFQFELDARLTDEMMPGVISIPHGWGHESEETLQKIAVENGGGNLNALGDDKAFDPVSGNADLHIRNIQVTPLR</sequence>
<evidence type="ECO:0000313" key="4">
    <source>
        <dbReference type="EMBL" id="SVE63386.1"/>
    </source>
</evidence>
<keyword evidence="2" id="KW-0479">Metal-binding</keyword>
<feature type="domain" description="Molybdopterin dinucleotide-binding" evidence="3">
    <location>
        <begin position="6"/>
        <end position="93"/>
    </location>
</feature>
<dbReference type="GO" id="GO:0051536">
    <property type="term" value="F:iron-sulfur cluster binding"/>
    <property type="evidence" value="ECO:0007669"/>
    <property type="project" value="UniProtKB-KW"/>
</dbReference>
<keyword evidence="1" id="KW-0408">Iron</keyword>
<proteinExistence type="predicted"/>
<keyword evidence="2" id="KW-0411">Iron-sulfur</keyword>
<dbReference type="InterPro" id="IPR006657">
    <property type="entry name" value="MoPterin_dinucl-bd_dom"/>
</dbReference>
<gene>
    <name evidence="4" type="ORF">METZ01_LOCUS516240</name>
</gene>
<dbReference type="GO" id="GO:0043546">
    <property type="term" value="F:molybdopterin cofactor binding"/>
    <property type="evidence" value="ECO:0007669"/>
    <property type="project" value="InterPro"/>
</dbReference>
<evidence type="ECO:0000256" key="1">
    <source>
        <dbReference type="ARBA" id="ARBA00023004"/>
    </source>
</evidence>
<feature type="non-terminal residue" evidence="4">
    <location>
        <position position="1"/>
    </location>
</feature>
<dbReference type="PANTHER" id="PTHR43742:SF6">
    <property type="entry name" value="OXIDOREDUCTASE YYAE-RELATED"/>
    <property type="match status" value="1"/>
</dbReference>
<accession>A0A383F2P8</accession>